<dbReference type="EMBL" id="CM020618">
    <property type="protein sequence ID" value="KAK1860546.1"/>
    <property type="molecule type" value="Genomic_DNA"/>
</dbReference>
<gene>
    <name evidence="1" type="ORF">I4F81_003133</name>
</gene>
<comment type="caution">
    <text evidence="1">The sequence shown here is derived from an EMBL/GenBank/DDBJ whole genome shotgun (WGS) entry which is preliminary data.</text>
</comment>
<dbReference type="Proteomes" id="UP000798662">
    <property type="component" value="Chromosome 1"/>
</dbReference>
<sequence length="557" mass="55706">MRGSSNGVRAPRCSGAALTAFAPVLPAGDCSFICSSWLAPPFGLGSWGKRSTRPPGVRPHVDGGGDGGSDSWQKAAAVPRRRPRLGVMVVDGDFPVHPRKVNKTESGLPIALHPSPPPQADGLAGLILAPSSAGGGAFDDAAIGGPVVLPPDATTPVWRMWYNGRSSTADKDRIPLPTGAIGAATSPDGVTWTRVTGAAGGGAVLDRAADAPTAWDHVHIGTGSIVAAPAQPPGTSNGDKGGSDDGSGQRLTLYYFGGSAEAVTMPAGVWAPGPMTIRGLRMRVGVAESVNGGQTWARVGGSAEGVVLDVGAGPDAWDALYVGWPHVRVVDDVVGCDDGGGNGSNDGGASHGAPPPTRLALTYHTYHIPSRTYRVGEATSTDGGSTWTPAPAPLLAAGSGGTWDDGGHGTRWVVQEPPAAGGRLLMFVEGARAGTAAGHSIGVMVSSDGGTSWDRASDGPVLAPGVAAPAMDGAVAAAGAAAGGGQVVTSPPGAWDSISVGCPCVVWDAVEGHWKVYYVGFGPSRGAEGGLASGIGLAVSAGADWSVLTRVGRPEWG</sequence>
<name>A0ACC3BS54_PYRYE</name>
<evidence type="ECO:0000313" key="2">
    <source>
        <dbReference type="Proteomes" id="UP000798662"/>
    </source>
</evidence>
<reference evidence="1" key="1">
    <citation type="submission" date="2019-11" db="EMBL/GenBank/DDBJ databases">
        <title>Nori genome reveals adaptations in red seaweeds to the harsh intertidal environment.</title>
        <authorList>
            <person name="Wang D."/>
            <person name="Mao Y."/>
        </authorList>
    </citation>
    <scope>NUCLEOTIDE SEQUENCE</scope>
    <source>
        <tissue evidence="1">Gametophyte</tissue>
    </source>
</reference>
<accession>A0ACC3BS54</accession>
<proteinExistence type="predicted"/>
<keyword evidence="2" id="KW-1185">Reference proteome</keyword>
<protein>
    <submittedName>
        <fullName evidence="1">Uncharacterized protein</fullName>
    </submittedName>
</protein>
<organism evidence="1 2">
    <name type="scientific">Pyropia yezoensis</name>
    <name type="common">Susabi-nori</name>
    <name type="synonym">Porphyra yezoensis</name>
    <dbReference type="NCBI Taxonomy" id="2788"/>
    <lineage>
        <taxon>Eukaryota</taxon>
        <taxon>Rhodophyta</taxon>
        <taxon>Bangiophyceae</taxon>
        <taxon>Bangiales</taxon>
        <taxon>Bangiaceae</taxon>
        <taxon>Pyropia</taxon>
    </lineage>
</organism>
<evidence type="ECO:0000313" key="1">
    <source>
        <dbReference type="EMBL" id="KAK1860546.1"/>
    </source>
</evidence>